<protein>
    <submittedName>
        <fullName evidence="2">Uncharacterized protein</fullName>
    </submittedName>
</protein>
<feature type="region of interest" description="Disordered" evidence="1">
    <location>
        <begin position="733"/>
        <end position="752"/>
    </location>
</feature>
<dbReference type="EMBL" id="LSRX01000970">
    <property type="protein sequence ID" value="OLP85545.1"/>
    <property type="molecule type" value="Genomic_DNA"/>
</dbReference>
<dbReference type="OrthoDB" id="432302at2759"/>
<dbReference type="AlphaFoldDB" id="A0A1Q9CRL5"/>
<name>A0A1Q9CRL5_SYMMI</name>
<feature type="region of interest" description="Disordered" evidence="1">
    <location>
        <begin position="16"/>
        <end position="68"/>
    </location>
</feature>
<proteinExistence type="predicted"/>
<evidence type="ECO:0000256" key="1">
    <source>
        <dbReference type="SAM" id="MobiDB-lite"/>
    </source>
</evidence>
<gene>
    <name evidence="2" type="ORF">AK812_SmicGene33453</name>
</gene>
<evidence type="ECO:0000313" key="2">
    <source>
        <dbReference type="EMBL" id="OLP85545.1"/>
    </source>
</evidence>
<reference evidence="2 3" key="1">
    <citation type="submission" date="2016-02" db="EMBL/GenBank/DDBJ databases">
        <title>Genome analysis of coral dinoflagellate symbionts highlights evolutionary adaptations to a symbiotic lifestyle.</title>
        <authorList>
            <person name="Aranda M."/>
            <person name="Li Y."/>
            <person name="Liew Y.J."/>
            <person name="Baumgarten S."/>
            <person name="Simakov O."/>
            <person name="Wilson M."/>
            <person name="Piel J."/>
            <person name="Ashoor H."/>
            <person name="Bougouffa S."/>
            <person name="Bajic V.B."/>
            <person name="Ryu T."/>
            <person name="Ravasi T."/>
            <person name="Bayer T."/>
            <person name="Micklem G."/>
            <person name="Kim H."/>
            <person name="Bhak J."/>
            <person name="Lajeunesse T.C."/>
            <person name="Voolstra C.R."/>
        </authorList>
    </citation>
    <scope>NUCLEOTIDE SEQUENCE [LARGE SCALE GENOMIC DNA]</scope>
    <source>
        <strain evidence="2 3">CCMP2467</strain>
    </source>
</reference>
<keyword evidence="3" id="KW-1185">Reference proteome</keyword>
<evidence type="ECO:0000313" key="3">
    <source>
        <dbReference type="Proteomes" id="UP000186817"/>
    </source>
</evidence>
<organism evidence="2 3">
    <name type="scientific">Symbiodinium microadriaticum</name>
    <name type="common">Dinoflagellate</name>
    <name type="synonym">Zooxanthella microadriatica</name>
    <dbReference type="NCBI Taxonomy" id="2951"/>
    <lineage>
        <taxon>Eukaryota</taxon>
        <taxon>Sar</taxon>
        <taxon>Alveolata</taxon>
        <taxon>Dinophyceae</taxon>
        <taxon>Suessiales</taxon>
        <taxon>Symbiodiniaceae</taxon>
        <taxon>Symbiodinium</taxon>
    </lineage>
</organism>
<accession>A0A1Q9CRL5</accession>
<dbReference type="Proteomes" id="UP000186817">
    <property type="component" value="Unassembled WGS sequence"/>
</dbReference>
<comment type="caution">
    <text evidence="2">The sequence shown here is derived from an EMBL/GenBank/DDBJ whole genome shotgun (WGS) entry which is preliminary data.</text>
</comment>
<sequence>MTTKTPLMEFEEVFTDAFQGANKRSSPGHLEERPSQQPKGKGRGKHEDRGHQTRGRYRSFQPLGARSPAEDQALEGFGSNLGYMTQDWQPQSAPWRSNYPKDQVQELQQQVDQMSRLLHRHELEIMHLRVDSGFVLHLGAGTRGIIRTLVAASAEYANKKMKDPRMYLTLKQTMLLTVFRTLKDRLAKMEETPDLLAHVRILGWHHPTDSQWLHLRWSQEREQLIPEEPQRMFPHAALSSHLDSILEILEEDKVLHQLSATRRFNDQTDSTVMFFIRVSLQGQKAQLLFQRLLALCGLGCLQMIDATLRRERSSGQLVAIIDAGLPLQSEVSILRHLVTELTEAQLLLIGHQFALACSRDSVLVMELLRAEQHQRKRPKHAWEKDSWSIPTFVSTSVGATFKLGRTEHLLAELREPSVAAPHQSDSVKLPVLPYAARKAKMIDWPDVSDDMKRKSLHLIRIMVESDFHATKLGSVLYELSGALDKEPQIQRSIELTFAKKSVATLHKRTLAFWKMFKFHSDKGYKSGLHMSEASVFAYIDSLKGKSPSAPQSCLDALNFMHSLLGIRTALDDLVSPRPLTADEVRFLEKLVLKSPDTAVVCIAGFFLFVLSNSARMTSGEGTLLLREVLRQMGSPLLEPLPSSHSLKVTVLSWLCKSGHFSLVERQIVGHHLDRPSTSALTYGRANFVGPMVKISAMLGKMHDGSFRPDASAADLIAQQLVQEELTSDELERKLHGDPQACEDSASDDVGHDEADDAVVEAVPAAERRMIAAPDPDSFLVHLASGTLHC</sequence>